<name>A0A411PM86_9GAMM</name>
<keyword evidence="2" id="KW-1185">Reference proteome</keyword>
<gene>
    <name evidence="1" type="ORF">EXU30_19735</name>
</gene>
<proteinExistence type="predicted"/>
<reference evidence="1 2" key="1">
    <citation type="submission" date="2019-02" db="EMBL/GenBank/DDBJ databases">
        <title>Shewanella sp. D4-2 isolated from Dokdo Island.</title>
        <authorList>
            <person name="Baek K."/>
        </authorList>
    </citation>
    <scope>NUCLEOTIDE SEQUENCE [LARGE SCALE GENOMIC DNA]</scope>
    <source>
        <strain evidence="1 2">D4-2</strain>
    </source>
</reference>
<evidence type="ECO:0000313" key="2">
    <source>
        <dbReference type="Proteomes" id="UP000291106"/>
    </source>
</evidence>
<dbReference type="KEGG" id="smai:EXU30_19735"/>
<evidence type="ECO:0000313" key="1">
    <source>
        <dbReference type="EMBL" id="QBF84657.1"/>
    </source>
</evidence>
<dbReference type="RefSeq" id="WP_130602985.1">
    <property type="nucleotide sequence ID" value="NZ_CP036200.1"/>
</dbReference>
<organism evidence="1 2">
    <name type="scientific">Shewanella maritima</name>
    <dbReference type="NCBI Taxonomy" id="2520507"/>
    <lineage>
        <taxon>Bacteria</taxon>
        <taxon>Pseudomonadati</taxon>
        <taxon>Pseudomonadota</taxon>
        <taxon>Gammaproteobacteria</taxon>
        <taxon>Alteromonadales</taxon>
        <taxon>Shewanellaceae</taxon>
        <taxon>Shewanella</taxon>
    </lineage>
</organism>
<protein>
    <submittedName>
        <fullName evidence="1">Uncharacterized protein</fullName>
    </submittedName>
</protein>
<dbReference type="EMBL" id="CP036200">
    <property type="protein sequence ID" value="QBF84657.1"/>
    <property type="molecule type" value="Genomic_DNA"/>
</dbReference>
<accession>A0A411PM86</accession>
<dbReference type="Proteomes" id="UP000291106">
    <property type="component" value="Chromosome"/>
</dbReference>
<dbReference type="AlphaFoldDB" id="A0A411PM86"/>
<sequence>MSYGNEIKIQGGTGMYTGSVVALAADGLALSQNSNRKYLLVIAETEVVVTLDNGGSITIPDGGHLAPDMAFSNGMTFTGNGTVVVNTNGQ</sequence>